<dbReference type="Proteomes" id="UP000054477">
    <property type="component" value="Unassembled WGS sequence"/>
</dbReference>
<reference evidence="2 3" key="1">
    <citation type="submission" date="2014-04" db="EMBL/GenBank/DDBJ databases">
        <authorList>
            <consortium name="DOE Joint Genome Institute"/>
            <person name="Kuo A."/>
            <person name="Kohler A."/>
            <person name="Nagy L.G."/>
            <person name="Floudas D."/>
            <person name="Copeland A."/>
            <person name="Barry K.W."/>
            <person name="Cichocki N."/>
            <person name="Veneault-Fourrey C."/>
            <person name="LaButti K."/>
            <person name="Lindquist E.A."/>
            <person name="Lipzen A."/>
            <person name="Lundell T."/>
            <person name="Morin E."/>
            <person name="Murat C."/>
            <person name="Sun H."/>
            <person name="Tunlid A."/>
            <person name="Henrissat B."/>
            <person name="Grigoriev I.V."/>
            <person name="Hibbett D.S."/>
            <person name="Martin F."/>
            <person name="Nordberg H.P."/>
            <person name="Cantor M.N."/>
            <person name="Hua S.X."/>
        </authorList>
    </citation>
    <scope>NUCLEOTIDE SEQUENCE [LARGE SCALE GENOMIC DNA]</scope>
    <source>
        <strain evidence="2 3">LaAM-08-1</strain>
    </source>
</reference>
<organism evidence="2 3">
    <name type="scientific">Laccaria amethystina LaAM-08-1</name>
    <dbReference type="NCBI Taxonomy" id="1095629"/>
    <lineage>
        <taxon>Eukaryota</taxon>
        <taxon>Fungi</taxon>
        <taxon>Dikarya</taxon>
        <taxon>Basidiomycota</taxon>
        <taxon>Agaricomycotina</taxon>
        <taxon>Agaricomycetes</taxon>
        <taxon>Agaricomycetidae</taxon>
        <taxon>Agaricales</taxon>
        <taxon>Agaricineae</taxon>
        <taxon>Hydnangiaceae</taxon>
        <taxon>Laccaria</taxon>
    </lineage>
</organism>
<proteinExistence type="predicted"/>
<evidence type="ECO:0000313" key="3">
    <source>
        <dbReference type="Proteomes" id="UP000054477"/>
    </source>
</evidence>
<gene>
    <name evidence="2" type="ORF">K443DRAFT_583568</name>
</gene>
<feature type="region of interest" description="Disordered" evidence="1">
    <location>
        <begin position="90"/>
        <end position="118"/>
    </location>
</feature>
<dbReference type="AlphaFoldDB" id="A0A0C9XZ28"/>
<evidence type="ECO:0000313" key="2">
    <source>
        <dbReference type="EMBL" id="KIK01023.1"/>
    </source>
</evidence>
<feature type="compositionally biased region" description="Low complexity" evidence="1">
    <location>
        <begin position="1"/>
        <end position="66"/>
    </location>
</feature>
<dbReference type="EMBL" id="KN838614">
    <property type="protein sequence ID" value="KIK01023.1"/>
    <property type="molecule type" value="Genomic_DNA"/>
</dbReference>
<evidence type="ECO:0000256" key="1">
    <source>
        <dbReference type="SAM" id="MobiDB-lite"/>
    </source>
</evidence>
<reference evidence="3" key="2">
    <citation type="submission" date="2015-01" db="EMBL/GenBank/DDBJ databases">
        <title>Evolutionary Origins and Diversification of the Mycorrhizal Mutualists.</title>
        <authorList>
            <consortium name="DOE Joint Genome Institute"/>
            <consortium name="Mycorrhizal Genomics Consortium"/>
            <person name="Kohler A."/>
            <person name="Kuo A."/>
            <person name="Nagy L.G."/>
            <person name="Floudas D."/>
            <person name="Copeland A."/>
            <person name="Barry K.W."/>
            <person name="Cichocki N."/>
            <person name="Veneault-Fourrey C."/>
            <person name="LaButti K."/>
            <person name="Lindquist E.A."/>
            <person name="Lipzen A."/>
            <person name="Lundell T."/>
            <person name="Morin E."/>
            <person name="Murat C."/>
            <person name="Riley R."/>
            <person name="Ohm R."/>
            <person name="Sun H."/>
            <person name="Tunlid A."/>
            <person name="Henrissat B."/>
            <person name="Grigoriev I.V."/>
            <person name="Hibbett D.S."/>
            <person name="Martin F."/>
        </authorList>
    </citation>
    <scope>NUCLEOTIDE SEQUENCE [LARGE SCALE GENOMIC DNA]</scope>
    <source>
        <strain evidence="3">LaAM-08-1</strain>
    </source>
</reference>
<sequence length="118" mass="13176">MAEQLQRQQQPSGQHQQPSSQQPQQLSQQQQQPSHSSNSLASSSNSLASNSNSLASSSRSLASSSNTPTSLLQGHPWWQLPLNCRRNWPPLERLSQHRPHATAPPGWKPTRRNMPQNK</sequence>
<dbReference type="HOGENOM" id="CLU_2073553_0_0_1"/>
<dbReference type="OrthoDB" id="10593811at2759"/>
<protein>
    <submittedName>
        <fullName evidence="2">Uncharacterized protein</fullName>
    </submittedName>
</protein>
<name>A0A0C9XZ28_9AGAR</name>
<feature type="region of interest" description="Disordered" evidence="1">
    <location>
        <begin position="1"/>
        <end position="76"/>
    </location>
</feature>
<keyword evidence="3" id="KW-1185">Reference proteome</keyword>
<accession>A0A0C9XZ28</accession>